<dbReference type="InParanoid" id="A0A251V326"/>
<protein>
    <submittedName>
        <fullName evidence="2">Uncharacterized protein</fullName>
    </submittedName>
</protein>
<dbReference type="EMBL" id="CM007893">
    <property type="protein sequence ID" value="OTG29516.1"/>
    <property type="molecule type" value="Genomic_DNA"/>
</dbReference>
<evidence type="ECO:0000256" key="1">
    <source>
        <dbReference type="SAM" id="MobiDB-lite"/>
    </source>
</evidence>
<accession>A0A251V326</accession>
<proteinExistence type="predicted"/>
<dbReference type="Proteomes" id="UP000215914">
    <property type="component" value="Chromosome 4"/>
</dbReference>
<evidence type="ECO:0000313" key="2">
    <source>
        <dbReference type="EMBL" id="OTG29516.1"/>
    </source>
</evidence>
<feature type="region of interest" description="Disordered" evidence="1">
    <location>
        <begin position="1"/>
        <end position="37"/>
    </location>
</feature>
<feature type="compositionally biased region" description="Low complexity" evidence="1">
    <location>
        <begin position="1"/>
        <end position="14"/>
    </location>
</feature>
<name>A0A251V326_HELAN</name>
<gene>
    <name evidence="2" type="ORF">HannXRQ_Chr04g0123131</name>
</gene>
<reference evidence="3" key="1">
    <citation type="journal article" date="2017" name="Nature">
        <title>The sunflower genome provides insights into oil metabolism, flowering and Asterid evolution.</title>
        <authorList>
            <person name="Badouin H."/>
            <person name="Gouzy J."/>
            <person name="Grassa C.J."/>
            <person name="Murat F."/>
            <person name="Staton S.E."/>
            <person name="Cottret L."/>
            <person name="Lelandais-Briere C."/>
            <person name="Owens G.L."/>
            <person name="Carrere S."/>
            <person name="Mayjonade B."/>
            <person name="Legrand L."/>
            <person name="Gill N."/>
            <person name="Kane N.C."/>
            <person name="Bowers J.E."/>
            <person name="Hubner S."/>
            <person name="Bellec A."/>
            <person name="Berard A."/>
            <person name="Berges H."/>
            <person name="Blanchet N."/>
            <person name="Boniface M.C."/>
            <person name="Brunel D."/>
            <person name="Catrice O."/>
            <person name="Chaidir N."/>
            <person name="Claudel C."/>
            <person name="Donnadieu C."/>
            <person name="Faraut T."/>
            <person name="Fievet G."/>
            <person name="Helmstetter N."/>
            <person name="King M."/>
            <person name="Knapp S.J."/>
            <person name="Lai Z."/>
            <person name="Le Paslier M.C."/>
            <person name="Lippi Y."/>
            <person name="Lorenzon L."/>
            <person name="Mandel J.R."/>
            <person name="Marage G."/>
            <person name="Marchand G."/>
            <person name="Marquand E."/>
            <person name="Bret-Mestries E."/>
            <person name="Morien E."/>
            <person name="Nambeesan S."/>
            <person name="Nguyen T."/>
            <person name="Pegot-Espagnet P."/>
            <person name="Pouilly N."/>
            <person name="Raftis F."/>
            <person name="Sallet E."/>
            <person name="Schiex T."/>
            <person name="Thomas J."/>
            <person name="Vandecasteele C."/>
            <person name="Vares D."/>
            <person name="Vear F."/>
            <person name="Vautrin S."/>
            <person name="Crespi M."/>
            <person name="Mangin B."/>
            <person name="Burke J.M."/>
            <person name="Salse J."/>
            <person name="Munos S."/>
            <person name="Vincourt P."/>
            <person name="Rieseberg L.H."/>
            <person name="Langlade N.B."/>
        </authorList>
    </citation>
    <scope>NUCLEOTIDE SEQUENCE [LARGE SCALE GENOMIC DNA]</scope>
    <source>
        <strain evidence="3">cv. SF193</strain>
    </source>
</reference>
<keyword evidence="3" id="KW-1185">Reference proteome</keyword>
<sequence length="75" mass="8646">MAQKTSLTSTSQQTFDNRHLLALPSGNRHKLPTLPAKHERRVPLLDMKLANRSPFDQTFRLTFGKVTEQQRRKSS</sequence>
<organism evidence="2 3">
    <name type="scientific">Helianthus annuus</name>
    <name type="common">Common sunflower</name>
    <dbReference type="NCBI Taxonomy" id="4232"/>
    <lineage>
        <taxon>Eukaryota</taxon>
        <taxon>Viridiplantae</taxon>
        <taxon>Streptophyta</taxon>
        <taxon>Embryophyta</taxon>
        <taxon>Tracheophyta</taxon>
        <taxon>Spermatophyta</taxon>
        <taxon>Magnoliopsida</taxon>
        <taxon>eudicotyledons</taxon>
        <taxon>Gunneridae</taxon>
        <taxon>Pentapetalae</taxon>
        <taxon>asterids</taxon>
        <taxon>campanulids</taxon>
        <taxon>Asterales</taxon>
        <taxon>Asteraceae</taxon>
        <taxon>Asteroideae</taxon>
        <taxon>Heliantheae alliance</taxon>
        <taxon>Heliantheae</taxon>
        <taxon>Helianthus</taxon>
    </lineage>
</organism>
<evidence type="ECO:0000313" key="3">
    <source>
        <dbReference type="Proteomes" id="UP000215914"/>
    </source>
</evidence>
<dbReference type="AlphaFoldDB" id="A0A251V326"/>